<proteinExistence type="predicted"/>
<feature type="non-terminal residue" evidence="1">
    <location>
        <position position="290"/>
    </location>
</feature>
<gene>
    <name evidence="1" type="ORF">X975_00759</name>
</gene>
<dbReference type="Proteomes" id="UP000054359">
    <property type="component" value="Unassembled WGS sequence"/>
</dbReference>
<organism evidence="1 2">
    <name type="scientific">Stegodyphus mimosarum</name>
    <name type="common">African social velvet spider</name>
    <dbReference type="NCBI Taxonomy" id="407821"/>
    <lineage>
        <taxon>Eukaryota</taxon>
        <taxon>Metazoa</taxon>
        <taxon>Ecdysozoa</taxon>
        <taxon>Arthropoda</taxon>
        <taxon>Chelicerata</taxon>
        <taxon>Arachnida</taxon>
        <taxon>Araneae</taxon>
        <taxon>Araneomorphae</taxon>
        <taxon>Entelegynae</taxon>
        <taxon>Eresoidea</taxon>
        <taxon>Eresidae</taxon>
        <taxon>Stegodyphus</taxon>
    </lineage>
</organism>
<dbReference type="OrthoDB" id="6375801at2759"/>
<dbReference type="EMBL" id="KK116979">
    <property type="protein sequence ID" value="KFM69219.1"/>
    <property type="molecule type" value="Genomic_DNA"/>
</dbReference>
<protein>
    <submittedName>
        <fullName evidence="1">Uncharacterized protein</fullName>
    </submittedName>
</protein>
<name>A0A087TVT0_STEMI</name>
<sequence length="290" mass="33002">MFHLIATHFPSVLSSVKEITWNYSEAGHGKGAPDGLGETLKRTADVLVARGKDISCFSQLLSELQKNIKSIEIIPIKEYEFSTLCESLNEGVGKFIGTMKVHQVLWARAEPNVLRFRRLSCFQCMPTDICSHRYDKGVVLVSADQPGCSNLNQPKSSFKRLKVNNVCSDTDDEISSKILKIDECSTMKLPLTEVSLINTYVVAEFTGWKKTHHFVGMILEEDDCQQGGSKMYYGDFMSKNADNTFSSPSQRDLSWVYSRDIKQVLNEPVLTRRHTYFFKDLHFKFFPNLE</sequence>
<evidence type="ECO:0000313" key="1">
    <source>
        <dbReference type="EMBL" id="KFM69219.1"/>
    </source>
</evidence>
<accession>A0A087TVT0</accession>
<reference evidence="1 2" key="1">
    <citation type="submission" date="2013-11" db="EMBL/GenBank/DDBJ databases">
        <title>Genome sequencing of Stegodyphus mimosarum.</title>
        <authorList>
            <person name="Bechsgaard J."/>
        </authorList>
    </citation>
    <scope>NUCLEOTIDE SEQUENCE [LARGE SCALE GENOMIC DNA]</scope>
</reference>
<evidence type="ECO:0000313" key="2">
    <source>
        <dbReference type="Proteomes" id="UP000054359"/>
    </source>
</evidence>
<keyword evidence="2" id="KW-1185">Reference proteome</keyword>
<dbReference type="AlphaFoldDB" id="A0A087TVT0"/>